<sequence length="71" mass="8307">MGLPGNHIPFVDDDGRYRHSLFLTPKDMVVENQINPRVHFLSCTYGRRIFFSWNFTILLENLALISGIKKR</sequence>
<comment type="caution">
    <text evidence="2">The sequence shown here is derived from an EMBL/GenBank/DDBJ whole genome shotgun (WGS) entry which is preliminary data.</text>
</comment>
<feature type="transmembrane region" description="Helical" evidence="1">
    <location>
        <begin position="49"/>
        <end position="68"/>
    </location>
</feature>
<reference evidence="2 3" key="1">
    <citation type="submission" date="2024-08" db="EMBL/GenBank/DDBJ databases">
        <title>Gnathostoma spinigerum genome.</title>
        <authorList>
            <person name="Gonzalez-Bertolin B."/>
            <person name="Monzon S."/>
            <person name="Zaballos A."/>
            <person name="Jimenez P."/>
            <person name="Dekumyoy P."/>
            <person name="Varona S."/>
            <person name="Cuesta I."/>
            <person name="Sumanam S."/>
            <person name="Adisakwattana P."/>
            <person name="Gasser R.B."/>
            <person name="Hernandez-Gonzalez A."/>
            <person name="Young N.D."/>
            <person name="Perteguer M.J."/>
        </authorList>
    </citation>
    <scope>NUCLEOTIDE SEQUENCE [LARGE SCALE GENOMIC DNA]</scope>
    <source>
        <strain evidence="2">AL3</strain>
        <tissue evidence="2">Liver</tissue>
    </source>
</reference>
<keyword evidence="1" id="KW-0812">Transmembrane</keyword>
<dbReference type="Proteomes" id="UP001608902">
    <property type="component" value="Unassembled WGS sequence"/>
</dbReference>
<evidence type="ECO:0000256" key="1">
    <source>
        <dbReference type="SAM" id="Phobius"/>
    </source>
</evidence>
<proteinExistence type="predicted"/>
<name>A0ABD6EXK4_9BILA</name>
<protein>
    <submittedName>
        <fullName evidence="2">Uncharacterized protein</fullName>
    </submittedName>
</protein>
<keyword evidence="3" id="KW-1185">Reference proteome</keyword>
<keyword evidence="1" id="KW-0472">Membrane</keyword>
<keyword evidence="1" id="KW-1133">Transmembrane helix</keyword>
<evidence type="ECO:0000313" key="3">
    <source>
        <dbReference type="Proteomes" id="UP001608902"/>
    </source>
</evidence>
<accession>A0ABD6EXK4</accession>
<dbReference type="EMBL" id="JBGFUD010006991">
    <property type="protein sequence ID" value="MFH4981322.1"/>
    <property type="molecule type" value="Genomic_DNA"/>
</dbReference>
<dbReference type="AlphaFoldDB" id="A0ABD6EXK4"/>
<evidence type="ECO:0000313" key="2">
    <source>
        <dbReference type="EMBL" id="MFH4981322.1"/>
    </source>
</evidence>
<organism evidence="2 3">
    <name type="scientific">Gnathostoma spinigerum</name>
    <dbReference type="NCBI Taxonomy" id="75299"/>
    <lineage>
        <taxon>Eukaryota</taxon>
        <taxon>Metazoa</taxon>
        <taxon>Ecdysozoa</taxon>
        <taxon>Nematoda</taxon>
        <taxon>Chromadorea</taxon>
        <taxon>Rhabditida</taxon>
        <taxon>Spirurina</taxon>
        <taxon>Gnathostomatomorpha</taxon>
        <taxon>Gnathostomatoidea</taxon>
        <taxon>Gnathostomatidae</taxon>
        <taxon>Gnathostoma</taxon>
    </lineage>
</organism>
<gene>
    <name evidence="2" type="ORF">AB6A40_008031</name>
</gene>